<feature type="domain" description="Helitron helicase-like" evidence="1">
    <location>
        <begin position="12"/>
        <end position="155"/>
    </location>
</feature>
<dbReference type="Proteomes" id="UP000076842">
    <property type="component" value="Unassembled WGS sequence"/>
</dbReference>
<gene>
    <name evidence="2" type="ORF">CALCODRAFT_415023</name>
</gene>
<feature type="non-terminal residue" evidence="2">
    <location>
        <position position="517"/>
    </location>
</feature>
<dbReference type="Pfam" id="PF14214">
    <property type="entry name" value="Helitron_like_N"/>
    <property type="match status" value="1"/>
</dbReference>
<dbReference type="OrthoDB" id="3267861at2759"/>
<evidence type="ECO:0000313" key="2">
    <source>
        <dbReference type="EMBL" id="KZT52854.1"/>
    </source>
</evidence>
<sequence length="517" mass="58916">EKDKKVRPTGEEEELAMRVLHRVHMLRKDVPSSNGYKRARRNEIRSLVYRLGSPAFFITITPSDVDGLLFQLAVNDYKNAPDILQGSTRTSRFKRAMLVADNPATAASVFHRIMLRFRDIILRIENGAGLFGKCTGWYGMVEAQGRGTLHCHMLIWIEGNPAPNQLWELLTADKEHFKTRMLDWLERLIHTELPGQTAIVEEPNGALPMPKRSKDEIDPRSVASPDLRPFQHNWCQVFERRVTDLVVCNNWHEHRATCWIHLRPGEPRTDDKCRMRIDGTTRAISEIDEETGSILLRRLHPRINEYNDVVMFLLGCNMDIQYLGSGEASKAALYYITDYITKPSLKVHAGLSALIYALEKNRNKFAQVPDAPEEVVSKSLLTKIVNSMLSRMEMSLQQIMSFYVGGGDYYTQHHFARLNWGSFSSELRRLEDCANGQVQQPGASSDVDDMDNALEVDLLQSAPVDEDNEQLSAHLLLSVVQGHITASNQYHDYVLRPEDEPFGSLCLYDFVSLCEKI</sequence>
<dbReference type="InterPro" id="IPR025476">
    <property type="entry name" value="Helitron_helicase-like"/>
</dbReference>
<dbReference type="InParanoid" id="A0A165DI64"/>
<feature type="non-terminal residue" evidence="2">
    <location>
        <position position="1"/>
    </location>
</feature>
<dbReference type="EMBL" id="KV424053">
    <property type="protein sequence ID" value="KZT52854.1"/>
    <property type="molecule type" value="Genomic_DNA"/>
</dbReference>
<name>A0A165DI64_9BASI</name>
<protein>
    <recommendedName>
        <fullName evidence="1">Helitron helicase-like domain-containing protein</fullName>
    </recommendedName>
</protein>
<organism evidence="2 3">
    <name type="scientific">Calocera cornea HHB12733</name>
    <dbReference type="NCBI Taxonomy" id="1353952"/>
    <lineage>
        <taxon>Eukaryota</taxon>
        <taxon>Fungi</taxon>
        <taxon>Dikarya</taxon>
        <taxon>Basidiomycota</taxon>
        <taxon>Agaricomycotina</taxon>
        <taxon>Dacrymycetes</taxon>
        <taxon>Dacrymycetales</taxon>
        <taxon>Dacrymycetaceae</taxon>
        <taxon>Calocera</taxon>
    </lineage>
</organism>
<evidence type="ECO:0000259" key="1">
    <source>
        <dbReference type="Pfam" id="PF14214"/>
    </source>
</evidence>
<evidence type="ECO:0000313" key="3">
    <source>
        <dbReference type="Proteomes" id="UP000076842"/>
    </source>
</evidence>
<reference evidence="2 3" key="1">
    <citation type="journal article" date="2016" name="Mol. Biol. Evol.">
        <title>Comparative Genomics of Early-Diverging Mushroom-Forming Fungi Provides Insights into the Origins of Lignocellulose Decay Capabilities.</title>
        <authorList>
            <person name="Nagy L.G."/>
            <person name="Riley R."/>
            <person name="Tritt A."/>
            <person name="Adam C."/>
            <person name="Daum C."/>
            <person name="Floudas D."/>
            <person name="Sun H."/>
            <person name="Yadav J.S."/>
            <person name="Pangilinan J."/>
            <person name="Larsson K.H."/>
            <person name="Matsuura K."/>
            <person name="Barry K."/>
            <person name="Labutti K."/>
            <person name="Kuo R."/>
            <person name="Ohm R.A."/>
            <person name="Bhattacharya S.S."/>
            <person name="Shirouzu T."/>
            <person name="Yoshinaga Y."/>
            <person name="Martin F.M."/>
            <person name="Grigoriev I.V."/>
            <person name="Hibbett D.S."/>
        </authorList>
    </citation>
    <scope>NUCLEOTIDE SEQUENCE [LARGE SCALE GENOMIC DNA]</scope>
    <source>
        <strain evidence="2 3">HHB12733</strain>
    </source>
</reference>
<dbReference type="AlphaFoldDB" id="A0A165DI64"/>
<accession>A0A165DI64</accession>
<proteinExistence type="predicted"/>
<keyword evidence="3" id="KW-1185">Reference proteome</keyword>
<dbReference type="STRING" id="1353952.A0A165DI64"/>